<name>F8NJH9_SERL9</name>
<dbReference type="Gene3D" id="3.80.10.10">
    <property type="entry name" value="Ribonuclease Inhibitor"/>
    <property type="match status" value="1"/>
</dbReference>
<gene>
    <name evidence="2" type="ORF">SERLADRAFT_433960</name>
</gene>
<dbReference type="EMBL" id="GL945429">
    <property type="protein sequence ID" value="EGO30029.1"/>
    <property type="molecule type" value="Genomic_DNA"/>
</dbReference>
<proteinExistence type="predicted"/>
<organism>
    <name type="scientific">Serpula lacrymans var. lacrymans (strain S7.9)</name>
    <name type="common">Dry rot fungus</name>
    <dbReference type="NCBI Taxonomy" id="578457"/>
    <lineage>
        <taxon>Eukaryota</taxon>
        <taxon>Fungi</taxon>
        <taxon>Dikarya</taxon>
        <taxon>Basidiomycota</taxon>
        <taxon>Agaricomycotina</taxon>
        <taxon>Agaricomycetes</taxon>
        <taxon>Agaricomycetidae</taxon>
        <taxon>Boletales</taxon>
        <taxon>Coniophorineae</taxon>
        <taxon>Serpulaceae</taxon>
        <taxon>Serpula</taxon>
    </lineage>
</organism>
<dbReference type="RefSeq" id="XP_007314271.1">
    <property type="nucleotide sequence ID" value="XM_007314209.1"/>
</dbReference>
<evidence type="ECO:0000313" key="2">
    <source>
        <dbReference type="EMBL" id="EGO30029.1"/>
    </source>
</evidence>
<dbReference type="AlphaFoldDB" id="F8NJH9"/>
<feature type="domain" description="F-box" evidence="1">
    <location>
        <begin position="16"/>
        <end position="61"/>
    </location>
</feature>
<dbReference type="Proteomes" id="UP000008064">
    <property type="component" value="Unassembled WGS sequence"/>
</dbReference>
<dbReference type="Gene3D" id="1.20.1280.50">
    <property type="match status" value="1"/>
</dbReference>
<dbReference type="OrthoDB" id="2884925at2759"/>
<sequence length="466" mass="51722">MWPSARGKHKAFIDPIATLPNELLVAIFAETIRHAYDAPVRISHVCSHWRRLALCTPALWTIVPLVLSKPVQAVQERIRRSGQRLLEIHGAFGQDDDSIKIPIPTIEELLDVVITHSHRWRLLHITVMEEEDANIVLDKLKPIGVPRLVSFILKMDETMCFQLGHDQDEPIELFSGGAPKLTSLHLANVRPGLFCIPSATLTSYTLFTCANGVEFDVVNLADVLGNMPALSRVVFQGDMCLISSDPELDQDQDDNTPSPPLKLQALRFLEIEGNIGCTAGDMCKLLAAVCAVAPGIQDLVFTTSRPLDSFQSDRHSAWQNLFEKHLPRAPFPAVRSLVLHYPITTSSASAIFNGSPHLEYLSLSCLNDQTVIRSLIEATRMISSDSQSSKMPSASLKTLVLDDWSSDYSLLFELLRVRKQEGVPLDKVIICSPDSEFFDTFPVGLRNNLEKLVTLELGTSRPPVYG</sequence>
<dbReference type="SUPFAM" id="SSF52047">
    <property type="entry name" value="RNI-like"/>
    <property type="match status" value="1"/>
</dbReference>
<dbReference type="SUPFAM" id="SSF81383">
    <property type="entry name" value="F-box domain"/>
    <property type="match status" value="1"/>
</dbReference>
<accession>F8NJH9</accession>
<dbReference type="InterPro" id="IPR032675">
    <property type="entry name" value="LRR_dom_sf"/>
</dbReference>
<dbReference type="InterPro" id="IPR001810">
    <property type="entry name" value="F-box_dom"/>
</dbReference>
<reference evidence="2" key="1">
    <citation type="submission" date="2011-04" db="EMBL/GenBank/DDBJ databases">
        <title>Evolution of plant cell wall degrading machinery underlies the functional diversity of forest fungi.</title>
        <authorList>
            <consortium name="US DOE Joint Genome Institute (JGI-PGF)"/>
            <person name="Eastwood D.C."/>
            <person name="Floudas D."/>
            <person name="Binder M."/>
            <person name="Majcherczyk A."/>
            <person name="Schneider P."/>
            <person name="Aerts A."/>
            <person name="Asiegbu F.O."/>
            <person name="Baker S.E."/>
            <person name="Barry K."/>
            <person name="Bendiksby M."/>
            <person name="Blumentritt M."/>
            <person name="Coutinho P.M."/>
            <person name="Cullen D."/>
            <person name="Cullen D."/>
            <person name="Gathman A."/>
            <person name="Goodell B."/>
            <person name="Henrissat B."/>
            <person name="Ihrmark K."/>
            <person name="Kauserud H."/>
            <person name="Kohler A."/>
            <person name="LaButti K."/>
            <person name="Lapidus A."/>
            <person name="Lavin J.L."/>
            <person name="Lee Y.-H."/>
            <person name="Lindquist E."/>
            <person name="Lilly W."/>
            <person name="Lucas S."/>
            <person name="Morin E."/>
            <person name="Murat C."/>
            <person name="Oguiza J.A."/>
            <person name="Park J."/>
            <person name="Pisabarro A.G."/>
            <person name="Riley R."/>
            <person name="Rosling A."/>
            <person name="Salamov A."/>
            <person name="Schmidt O."/>
            <person name="Schmutz J."/>
            <person name="Skrede I."/>
            <person name="Stenlid J."/>
            <person name="Wiebenga A."/>
            <person name="Xie X."/>
            <person name="Kues U."/>
            <person name="Hibbett D.S."/>
            <person name="Hoffmeister D."/>
            <person name="Hogberg N."/>
            <person name="Martin F."/>
            <person name="Grigoriev I.V."/>
            <person name="Watkinson S.C."/>
        </authorList>
    </citation>
    <scope>NUCLEOTIDE SEQUENCE</scope>
    <source>
        <strain evidence="2">S7.9</strain>
    </source>
</reference>
<evidence type="ECO:0000259" key="1">
    <source>
        <dbReference type="Pfam" id="PF12937"/>
    </source>
</evidence>
<protein>
    <recommendedName>
        <fullName evidence="1">F-box domain-containing protein</fullName>
    </recommendedName>
</protein>
<dbReference type="InterPro" id="IPR036047">
    <property type="entry name" value="F-box-like_dom_sf"/>
</dbReference>
<dbReference type="KEGG" id="sla:SERLADRAFT_433960"/>
<dbReference type="Pfam" id="PF12937">
    <property type="entry name" value="F-box-like"/>
    <property type="match status" value="1"/>
</dbReference>
<dbReference type="HOGENOM" id="CLU_531169_0_0_1"/>
<dbReference type="GeneID" id="18814270"/>